<dbReference type="NCBIfam" id="TIGR00150">
    <property type="entry name" value="T6A_YjeE"/>
    <property type="match status" value="1"/>
</dbReference>
<keyword evidence="4" id="KW-0963">Cytoplasm</keyword>
<sequence>MNIQVINMEQLPAAARQFIREMGDNTIFAFYGKMGAGKTTFIKAICKELGVTDVINSPTFAIVNEYRSEKTDEPIYHFDFYRIKKLEEIYDMGYEDYFYSGARCLIEWPELVEELLPAGTIKISIEAQSDGTRLICSQPIKRSQD</sequence>
<dbReference type="GO" id="GO:0002949">
    <property type="term" value="P:tRNA threonylcarbamoyladenosine modification"/>
    <property type="evidence" value="ECO:0007669"/>
    <property type="project" value="InterPro"/>
</dbReference>
<dbReference type="PANTHER" id="PTHR33540:SF2">
    <property type="entry name" value="TRNA THREONYLCARBAMOYLADENOSINE BIOSYNTHESIS PROTEIN TSAE"/>
    <property type="match status" value="1"/>
</dbReference>
<dbReference type="AlphaFoldDB" id="A0A5J4S1P0"/>
<dbReference type="Pfam" id="PF02367">
    <property type="entry name" value="TsaE"/>
    <property type="match status" value="1"/>
</dbReference>
<evidence type="ECO:0000256" key="1">
    <source>
        <dbReference type="ARBA" id="ARBA00004496"/>
    </source>
</evidence>
<dbReference type="PANTHER" id="PTHR33540">
    <property type="entry name" value="TRNA THREONYLCARBAMOYLADENOSINE BIOSYNTHESIS PROTEIN TSAE"/>
    <property type="match status" value="1"/>
</dbReference>
<evidence type="ECO:0000256" key="6">
    <source>
        <dbReference type="ARBA" id="ARBA00022723"/>
    </source>
</evidence>
<evidence type="ECO:0000256" key="3">
    <source>
        <dbReference type="ARBA" id="ARBA00019010"/>
    </source>
</evidence>
<dbReference type="InterPro" id="IPR003442">
    <property type="entry name" value="T6A_TsaE"/>
</dbReference>
<name>A0A5J4S1P0_9ZZZZ</name>
<evidence type="ECO:0000256" key="9">
    <source>
        <dbReference type="ARBA" id="ARBA00022842"/>
    </source>
</evidence>
<dbReference type="GO" id="GO:0005737">
    <property type="term" value="C:cytoplasm"/>
    <property type="evidence" value="ECO:0007669"/>
    <property type="project" value="UniProtKB-SubCell"/>
</dbReference>
<evidence type="ECO:0000256" key="7">
    <source>
        <dbReference type="ARBA" id="ARBA00022741"/>
    </source>
</evidence>
<comment type="caution">
    <text evidence="11">The sequence shown here is derived from an EMBL/GenBank/DDBJ whole genome shotgun (WGS) entry which is preliminary data.</text>
</comment>
<proteinExistence type="inferred from homology"/>
<keyword evidence="5" id="KW-0819">tRNA processing</keyword>
<evidence type="ECO:0000313" key="11">
    <source>
        <dbReference type="EMBL" id="KAA6339678.1"/>
    </source>
</evidence>
<keyword evidence="9" id="KW-0460">Magnesium</keyword>
<gene>
    <name evidence="11" type="ORF">EZS27_012410</name>
</gene>
<dbReference type="CDD" id="cd00882">
    <property type="entry name" value="Ras_like_GTPase"/>
    <property type="match status" value="1"/>
</dbReference>
<dbReference type="EMBL" id="SNRY01000516">
    <property type="protein sequence ID" value="KAA6339678.1"/>
    <property type="molecule type" value="Genomic_DNA"/>
</dbReference>
<comment type="similarity">
    <text evidence="2">Belongs to the TsaE family.</text>
</comment>
<evidence type="ECO:0000256" key="5">
    <source>
        <dbReference type="ARBA" id="ARBA00022694"/>
    </source>
</evidence>
<evidence type="ECO:0000256" key="4">
    <source>
        <dbReference type="ARBA" id="ARBA00022490"/>
    </source>
</evidence>
<evidence type="ECO:0000256" key="2">
    <source>
        <dbReference type="ARBA" id="ARBA00007599"/>
    </source>
</evidence>
<organism evidence="11">
    <name type="scientific">termite gut metagenome</name>
    <dbReference type="NCBI Taxonomy" id="433724"/>
    <lineage>
        <taxon>unclassified sequences</taxon>
        <taxon>metagenomes</taxon>
        <taxon>organismal metagenomes</taxon>
    </lineage>
</organism>
<comment type="subcellular location">
    <subcellularLocation>
        <location evidence="1">Cytoplasm</location>
    </subcellularLocation>
</comment>
<dbReference type="Gene3D" id="3.40.50.300">
    <property type="entry name" value="P-loop containing nucleotide triphosphate hydrolases"/>
    <property type="match status" value="1"/>
</dbReference>
<dbReference type="GO" id="GO:0046872">
    <property type="term" value="F:metal ion binding"/>
    <property type="evidence" value="ECO:0007669"/>
    <property type="project" value="UniProtKB-KW"/>
</dbReference>
<dbReference type="GO" id="GO:0005524">
    <property type="term" value="F:ATP binding"/>
    <property type="evidence" value="ECO:0007669"/>
    <property type="project" value="UniProtKB-KW"/>
</dbReference>
<keyword evidence="6" id="KW-0479">Metal-binding</keyword>
<reference evidence="11" key="1">
    <citation type="submission" date="2019-03" db="EMBL/GenBank/DDBJ databases">
        <title>Single cell metagenomics reveals metabolic interactions within the superorganism composed of flagellate Streblomastix strix and complex community of Bacteroidetes bacteria on its surface.</title>
        <authorList>
            <person name="Treitli S.C."/>
            <person name="Kolisko M."/>
            <person name="Husnik F."/>
            <person name="Keeling P."/>
            <person name="Hampl V."/>
        </authorList>
    </citation>
    <scope>NUCLEOTIDE SEQUENCE</scope>
    <source>
        <strain evidence="11">STM</strain>
    </source>
</reference>
<keyword evidence="8" id="KW-0067">ATP-binding</keyword>
<dbReference type="InterPro" id="IPR027417">
    <property type="entry name" value="P-loop_NTPase"/>
</dbReference>
<accession>A0A5J4S1P0</accession>
<dbReference type="SUPFAM" id="SSF52540">
    <property type="entry name" value="P-loop containing nucleoside triphosphate hydrolases"/>
    <property type="match status" value="1"/>
</dbReference>
<evidence type="ECO:0000256" key="10">
    <source>
        <dbReference type="ARBA" id="ARBA00032441"/>
    </source>
</evidence>
<keyword evidence="7" id="KW-0547">Nucleotide-binding</keyword>
<protein>
    <recommendedName>
        <fullName evidence="3">tRNA threonylcarbamoyladenosine biosynthesis protein TsaE</fullName>
    </recommendedName>
    <alternativeName>
        <fullName evidence="10">t(6)A37 threonylcarbamoyladenosine biosynthesis protein TsaE</fullName>
    </alternativeName>
</protein>
<evidence type="ECO:0000256" key="8">
    <source>
        <dbReference type="ARBA" id="ARBA00022840"/>
    </source>
</evidence>